<keyword evidence="3" id="KW-1185">Reference proteome</keyword>
<evidence type="ECO:0000313" key="2">
    <source>
        <dbReference type="EMBL" id="KAG6775647.1"/>
    </source>
</evidence>
<accession>A0A8X7ZWM8</accession>
<name>A0A8X7ZWM8_POPTO</name>
<feature type="domain" description="Retrovirus-related Pol polyprotein from transposon TNT 1-94-like beta-barrel" evidence="1">
    <location>
        <begin position="154"/>
        <end position="226"/>
    </location>
</feature>
<comment type="caution">
    <text evidence="2">The sequence shown here is derived from an EMBL/GenBank/DDBJ whole genome shotgun (WGS) entry which is preliminary data.</text>
</comment>
<dbReference type="PANTHER" id="PTHR47481">
    <property type="match status" value="1"/>
</dbReference>
<evidence type="ECO:0000313" key="3">
    <source>
        <dbReference type="Proteomes" id="UP000886885"/>
    </source>
</evidence>
<dbReference type="Proteomes" id="UP000886885">
    <property type="component" value="Chromosome 5A"/>
</dbReference>
<dbReference type="PANTHER" id="PTHR47481:SF22">
    <property type="entry name" value="RETROTRANSPOSON GAG DOMAIN-CONTAINING PROTEIN"/>
    <property type="match status" value="1"/>
</dbReference>
<dbReference type="AlphaFoldDB" id="A0A8X7ZWM8"/>
<dbReference type="InterPro" id="IPR054722">
    <property type="entry name" value="PolX-like_BBD"/>
</dbReference>
<proteinExistence type="predicted"/>
<reference evidence="2" key="1">
    <citation type="journal article" date="2020" name="bioRxiv">
        <title>Hybrid origin of Populus tomentosa Carr. identified through genome sequencing and phylogenomic analysis.</title>
        <authorList>
            <person name="An X."/>
            <person name="Gao K."/>
            <person name="Chen Z."/>
            <person name="Li J."/>
            <person name="Yang X."/>
            <person name="Yang X."/>
            <person name="Zhou J."/>
            <person name="Guo T."/>
            <person name="Zhao T."/>
            <person name="Huang S."/>
            <person name="Miao D."/>
            <person name="Khan W.U."/>
            <person name="Rao P."/>
            <person name="Ye M."/>
            <person name="Lei B."/>
            <person name="Liao W."/>
            <person name="Wang J."/>
            <person name="Ji L."/>
            <person name="Li Y."/>
            <person name="Guo B."/>
            <person name="Mustafa N.S."/>
            <person name="Li S."/>
            <person name="Yun Q."/>
            <person name="Keller S.R."/>
            <person name="Mao J."/>
            <person name="Zhang R."/>
            <person name="Strauss S.H."/>
        </authorList>
    </citation>
    <scope>NUCLEOTIDE SEQUENCE</scope>
    <source>
        <strain evidence="2">GM15</strain>
        <tissue evidence="2">Leaf</tissue>
    </source>
</reference>
<protein>
    <recommendedName>
        <fullName evidence="1">Retrovirus-related Pol polyprotein from transposon TNT 1-94-like beta-barrel domain-containing protein</fullName>
    </recommendedName>
</protein>
<dbReference type="Pfam" id="PF22936">
    <property type="entry name" value="Pol_BBD"/>
    <property type="match status" value="1"/>
</dbReference>
<gene>
    <name evidence="2" type="ORF">POTOM_019134</name>
</gene>
<evidence type="ECO:0000259" key="1">
    <source>
        <dbReference type="Pfam" id="PF22936"/>
    </source>
</evidence>
<sequence>MFLARCKPSSVKMVSRINPSSSNVALYGSHTEDRLQQMKGELQSLNKGSSSLEDYLHKAKSLGLVSSRCNFPPLEGVIDKLCDFEICLQAAWVTSPNIAFYTNRGKTSTKSRGTHGSRGRPNYKADGCFASNEEAEQFKVFVALQVADTIKETWYPDTGANHHMTYDTSEVQGIHSYLGNDSIMVVNGNGLQIFGIGQVSLLATDITLNNVLIVLDIKKKLLLVSSTYKGT</sequence>
<organism evidence="2 3">
    <name type="scientific">Populus tomentosa</name>
    <name type="common">Chinese white poplar</name>
    <dbReference type="NCBI Taxonomy" id="118781"/>
    <lineage>
        <taxon>Eukaryota</taxon>
        <taxon>Viridiplantae</taxon>
        <taxon>Streptophyta</taxon>
        <taxon>Embryophyta</taxon>
        <taxon>Tracheophyta</taxon>
        <taxon>Spermatophyta</taxon>
        <taxon>Magnoliopsida</taxon>
        <taxon>eudicotyledons</taxon>
        <taxon>Gunneridae</taxon>
        <taxon>Pentapetalae</taxon>
        <taxon>rosids</taxon>
        <taxon>fabids</taxon>
        <taxon>Malpighiales</taxon>
        <taxon>Salicaceae</taxon>
        <taxon>Saliceae</taxon>
        <taxon>Populus</taxon>
    </lineage>
</organism>
<dbReference type="OrthoDB" id="1845088at2759"/>
<dbReference type="EMBL" id="JAAWWB010000009">
    <property type="protein sequence ID" value="KAG6775647.1"/>
    <property type="molecule type" value="Genomic_DNA"/>
</dbReference>